<dbReference type="InParanoid" id="A0A2G5D6Z8"/>
<reference evidence="2 3" key="1">
    <citation type="submission" date="2017-09" db="EMBL/GenBank/DDBJ databases">
        <title>WGS assembly of Aquilegia coerulea Goldsmith.</title>
        <authorList>
            <person name="Hodges S."/>
            <person name="Kramer E."/>
            <person name="Nordborg M."/>
            <person name="Tomkins J."/>
            <person name="Borevitz J."/>
            <person name="Derieg N."/>
            <person name="Yan J."/>
            <person name="Mihaltcheva S."/>
            <person name="Hayes R.D."/>
            <person name="Rokhsar D."/>
        </authorList>
    </citation>
    <scope>NUCLEOTIDE SEQUENCE [LARGE SCALE GENOMIC DNA]</scope>
    <source>
        <strain evidence="3">cv. Goldsmith</strain>
    </source>
</reference>
<evidence type="ECO:0000313" key="2">
    <source>
        <dbReference type="EMBL" id="PIA39286.1"/>
    </source>
</evidence>
<proteinExistence type="predicted"/>
<sequence>MKKNAASEKESMNKINRSVKNKSAEELKDQKIVGKVANKNEKEKEKKKEKEPGRVYNYFRGIVTEGIKTAVKEITDDEEARKRVKVLITEVGDDIVRPYVWELKKYAIATGTTILTVMQLKKLGLGPKCMKTIRKTIRKYW</sequence>
<keyword evidence="3" id="KW-1185">Reference proteome</keyword>
<evidence type="ECO:0000256" key="1">
    <source>
        <dbReference type="SAM" id="MobiDB-lite"/>
    </source>
</evidence>
<accession>A0A2G5D6Z8</accession>
<gene>
    <name evidence="2" type="ORF">AQUCO_02600023v1</name>
</gene>
<name>A0A2G5D6Z8_AQUCA</name>
<dbReference type="AlphaFoldDB" id="A0A2G5D6Z8"/>
<feature type="compositionally biased region" description="Basic and acidic residues" evidence="1">
    <location>
        <begin position="22"/>
        <end position="50"/>
    </location>
</feature>
<dbReference type="EMBL" id="KZ305043">
    <property type="protein sequence ID" value="PIA39286.1"/>
    <property type="molecule type" value="Genomic_DNA"/>
</dbReference>
<organism evidence="2 3">
    <name type="scientific">Aquilegia coerulea</name>
    <name type="common">Rocky mountain columbine</name>
    <dbReference type="NCBI Taxonomy" id="218851"/>
    <lineage>
        <taxon>Eukaryota</taxon>
        <taxon>Viridiplantae</taxon>
        <taxon>Streptophyta</taxon>
        <taxon>Embryophyta</taxon>
        <taxon>Tracheophyta</taxon>
        <taxon>Spermatophyta</taxon>
        <taxon>Magnoliopsida</taxon>
        <taxon>Ranunculales</taxon>
        <taxon>Ranunculaceae</taxon>
        <taxon>Thalictroideae</taxon>
        <taxon>Aquilegia</taxon>
    </lineage>
</organism>
<feature type="compositionally biased region" description="Basic and acidic residues" evidence="1">
    <location>
        <begin position="1"/>
        <end position="12"/>
    </location>
</feature>
<feature type="region of interest" description="Disordered" evidence="1">
    <location>
        <begin position="1"/>
        <end position="50"/>
    </location>
</feature>
<evidence type="ECO:0000313" key="3">
    <source>
        <dbReference type="Proteomes" id="UP000230069"/>
    </source>
</evidence>
<dbReference type="Proteomes" id="UP000230069">
    <property type="component" value="Unassembled WGS sequence"/>
</dbReference>
<protein>
    <submittedName>
        <fullName evidence="2">Uncharacterized protein</fullName>
    </submittedName>
</protein>